<dbReference type="EnsemblPlants" id="AUR62002993-RA">
    <property type="protein sequence ID" value="AUR62002993-RA:cds"/>
    <property type="gene ID" value="AUR62002993"/>
</dbReference>
<dbReference type="Pfam" id="PF00646">
    <property type="entry name" value="F-box"/>
    <property type="match status" value="1"/>
</dbReference>
<organism evidence="2 3">
    <name type="scientific">Chenopodium quinoa</name>
    <name type="common">Quinoa</name>
    <dbReference type="NCBI Taxonomy" id="63459"/>
    <lineage>
        <taxon>Eukaryota</taxon>
        <taxon>Viridiplantae</taxon>
        <taxon>Streptophyta</taxon>
        <taxon>Embryophyta</taxon>
        <taxon>Tracheophyta</taxon>
        <taxon>Spermatophyta</taxon>
        <taxon>Magnoliopsida</taxon>
        <taxon>eudicotyledons</taxon>
        <taxon>Gunneridae</taxon>
        <taxon>Pentapetalae</taxon>
        <taxon>Caryophyllales</taxon>
        <taxon>Chenopodiaceae</taxon>
        <taxon>Chenopodioideae</taxon>
        <taxon>Atripliceae</taxon>
        <taxon>Chenopodium</taxon>
    </lineage>
</organism>
<dbReference type="CDD" id="cd22160">
    <property type="entry name" value="F-box_AtFBL13-like"/>
    <property type="match status" value="1"/>
</dbReference>
<name>A0A803KVD5_CHEQI</name>
<dbReference type="Proteomes" id="UP000596660">
    <property type="component" value="Unplaced"/>
</dbReference>
<feature type="domain" description="F-box" evidence="1">
    <location>
        <begin position="20"/>
        <end position="56"/>
    </location>
</feature>
<dbReference type="SUPFAM" id="SSF81383">
    <property type="entry name" value="F-box domain"/>
    <property type="match status" value="1"/>
</dbReference>
<evidence type="ECO:0000259" key="1">
    <source>
        <dbReference type="Pfam" id="PF00646"/>
    </source>
</evidence>
<dbReference type="PANTHER" id="PTHR31639">
    <property type="entry name" value="F-BOX PROTEIN-LIKE"/>
    <property type="match status" value="1"/>
</dbReference>
<dbReference type="AlphaFoldDB" id="A0A803KVD5"/>
<dbReference type="InterPro" id="IPR001810">
    <property type="entry name" value="F-box_dom"/>
</dbReference>
<proteinExistence type="predicted"/>
<dbReference type="Gramene" id="AUR62002993-RA">
    <property type="protein sequence ID" value="AUR62002993-RA:cds"/>
    <property type="gene ID" value="AUR62002993"/>
</dbReference>
<reference evidence="2" key="2">
    <citation type="submission" date="2021-03" db="UniProtKB">
        <authorList>
            <consortium name="EnsemblPlants"/>
        </authorList>
    </citation>
    <scope>IDENTIFICATION</scope>
</reference>
<dbReference type="PANTHER" id="PTHR31639:SF237">
    <property type="entry name" value="F-BOX DOMAIN-CONTAINING PROTEIN"/>
    <property type="match status" value="1"/>
</dbReference>
<protein>
    <recommendedName>
        <fullName evidence="1">F-box domain-containing protein</fullName>
    </recommendedName>
</protein>
<keyword evidence="3" id="KW-1185">Reference proteome</keyword>
<reference evidence="2" key="1">
    <citation type="journal article" date="2017" name="Nature">
        <title>The genome of Chenopodium quinoa.</title>
        <authorList>
            <person name="Jarvis D.E."/>
            <person name="Ho Y.S."/>
            <person name="Lightfoot D.J."/>
            <person name="Schmoeckel S.M."/>
            <person name="Li B."/>
            <person name="Borm T.J.A."/>
            <person name="Ohyanagi H."/>
            <person name="Mineta K."/>
            <person name="Michell C.T."/>
            <person name="Saber N."/>
            <person name="Kharbatia N.M."/>
            <person name="Rupper R.R."/>
            <person name="Sharp A.R."/>
            <person name="Dally N."/>
            <person name="Boughton B.A."/>
            <person name="Woo Y.H."/>
            <person name="Gao G."/>
            <person name="Schijlen E.G.W.M."/>
            <person name="Guo X."/>
            <person name="Momin A.A."/>
            <person name="Negrao S."/>
            <person name="Al-Babili S."/>
            <person name="Gehring C."/>
            <person name="Roessner U."/>
            <person name="Jung C."/>
            <person name="Murphy K."/>
            <person name="Arold S.T."/>
            <person name="Gojobori T."/>
            <person name="van der Linden C.G."/>
            <person name="van Loo E.N."/>
            <person name="Jellen E.N."/>
            <person name="Maughan P.J."/>
            <person name="Tester M."/>
        </authorList>
    </citation>
    <scope>NUCLEOTIDE SEQUENCE [LARGE SCALE GENOMIC DNA]</scope>
    <source>
        <strain evidence="2">cv. PI 614886</strain>
    </source>
</reference>
<dbReference type="InterPro" id="IPR036047">
    <property type="entry name" value="F-box-like_dom_sf"/>
</dbReference>
<dbReference type="InterPro" id="IPR053781">
    <property type="entry name" value="F-box_AtFBL13-like"/>
</dbReference>
<evidence type="ECO:0000313" key="2">
    <source>
        <dbReference type="EnsemblPlants" id="AUR62002993-RA:cds"/>
    </source>
</evidence>
<accession>A0A803KVD5</accession>
<evidence type="ECO:0000313" key="3">
    <source>
        <dbReference type="Proteomes" id="UP000596660"/>
    </source>
</evidence>
<sequence length="394" mass="44107">MSAIRASINNRSCGTDADRISNLPPDLTHKILERLPLKEAAKTSVLSQHWRFQWASIPQIILDESFCESIQEGRNDSAHISLIYSNILLSHVGPISKFVLYVPSWFPGETFMWIRSVCTNDVKAFTLVFATSLPKNLPTCVFSCSGLTHLTLIQVKLLSLPPTFIENCIDTKMLESVISRCPQLESLNLTIYEPANLTIHAPKLKDLILIGYLYSGETHMWIRRVCANDVKEFTLVFAPDVQKNLPSSDIGLVYGNDKECLVTGYSDSDYAADVDTRRSVTGYVFTLDTRRSVTGYVFTLGGSVVSKAVIDDLHSIPIERSYNLRQLRKVQLCGISGHSVHQQLLQYIVAHSPVLKEMSIEFSSKMGLEEKKNLALMVMGYRRASANAEIIIKT</sequence>